<gene>
    <name evidence="1" type="ORF">KY465_07000</name>
</gene>
<dbReference type="EMBL" id="JAHWQX010000002">
    <property type="protein sequence ID" value="MBW3097023.1"/>
    <property type="molecule type" value="Genomic_DNA"/>
</dbReference>
<reference evidence="1" key="1">
    <citation type="submission" date="2021-07" db="EMBL/GenBank/DDBJ databases">
        <title>Pseudohoeflea marina sp. nov. a polyhydroxyalcanoate-producing bacterium.</title>
        <authorList>
            <person name="Zheng W."/>
            <person name="Yu S."/>
            <person name="Huang Y."/>
        </authorList>
    </citation>
    <scope>NUCLEOTIDE SEQUENCE</scope>
    <source>
        <strain evidence="1">DP4N28-3</strain>
    </source>
</reference>
<keyword evidence="2" id="KW-1185">Reference proteome</keyword>
<dbReference type="RefSeq" id="WP_219200971.1">
    <property type="nucleotide sequence ID" value="NZ_JAHWQX010000002.1"/>
</dbReference>
<evidence type="ECO:0000313" key="2">
    <source>
        <dbReference type="Proteomes" id="UP001430804"/>
    </source>
</evidence>
<dbReference type="Proteomes" id="UP001430804">
    <property type="component" value="Unassembled WGS sequence"/>
</dbReference>
<name>A0ABS6WMY3_9HYPH</name>
<organism evidence="1 2">
    <name type="scientific">Pseudohoeflea coraliihabitans</name>
    <dbReference type="NCBI Taxonomy" id="2860393"/>
    <lineage>
        <taxon>Bacteria</taxon>
        <taxon>Pseudomonadati</taxon>
        <taxon>Pseudomonadota</taxon>
        <taxon>Alphaproteobacteria</taxon>
        <taxon>Hyphomicrobiales</taxon>
        <taxon>Rhizobiaceae</taxon>
        <taxon>Pseudohoeflea</taxon>
    </lineage>
</organism>
<protein>
    <submittedName>
        <fullName evidence="1">Uncharacterized protein</fullName>
    </submittedName>
</protein>
<sequence length="51" mass="5544">MKGVVIASVSIVLEVEVFDELAARLDVFEAVAACARKIEVAIRQERPDSTV</sequence>
<evidence type="ECO:0000313" key="1">
    <source>
        <dbReference type="EMBL" id="MBW3097023.1"/>
    </source>
</evidence>
<accession>A0ABS6WMY3</accession>
<proteinExistence type="predicted"/>
<comment type="caution">
    <text evidence="1">The sequence shown here is derived from an EMBL/GenBank/DDBJ whole genome shotgun (WGS) entry which is preliminary data.</text>
</comment>